<protein>
    <submittedName>
        <fullName evidence="2">DUF2163 domain-containing protein</fullName>
    </submittedName>
</protein>
<dbReference type="InterPro" id="IPR018964">
    <property type="entry name" value="Phage_phiJL001_Gp84_C"/>
</dbReference>
<accession>A0ABT5JH53</accession>
<evidence type="ECO:0000313" key="3">
    <source>
        <dbReference type="Proteomes" id="UP001165652"/>
    </source>
</evidence>
<dbReference type="EMBL" id="JAQQLI010000049">
    <property type="protein sequence ID" value="MDC7788691.1"/>
    <property type="molecule type" value="Genomic_DNA"/>
</dbReference>
<dbReference type="NCBIfam" id="TIGR02218">
    <property type="entry name" value="phg_TIGR02218"/>
    <property type="match status" value="1"/>
</dbReference>
<dbReference type="InterPro" id="IPR011928">
    <property type="entry name" value="Phage_phiJL001_Gp84"/>
</dbReference>
<name>A0ABT5JH53_RHOTP</name>
<proteinExistence type="predicted"/>
<keyword evidence="3" id="KW-1185">Reference proteome</keyword>
<reference evidence="2" key="1">
    <citation type="journal article" date="2023" name="Microbiol Resour">
        <title>Genome Sequences of Rhodoplanes serenus and Two Thermotolerant Strains, Rhodoplanes tepidamans and 'Rhodoplanes cryptolactis,' Further Refine the Genus.</title>
        <authorList>
            <person name="Rayyan A.A."/>
            <person name="Kyndt J.A."/>
        </authorList>
    </citation>
    <scope>NUCLEOTIDE SEQUENCE</scope>
    <source>
        <strain evidence="2">DSM 9987</strain>
    </source>
</reference>
<organism evidence="2 3">
    <name type="scientific">Rhodoplanes tepidamans</name>
    <name type="common">Rhodoplanes cryptolactis</name>
    <dbReference type="NCBI Taxonomy" id="200616"/>
    <lineage>
        <taxon>Bacteria</taxon>
        <taxon>Pseudomonadati</taxon>
        <taxon>Pseudomonadota</taxon>
        <taxon>Alphaproteobacteria</taxon>
        <taxon>Hyphomicrobiales</taxon>
        <taxon>Nitrobacteraceae</taxon>
        <taxon>Rhodoplanes</taxon>
    </lineage>
</organism>
<feature type="domain" description="Bacteriophage phiJL001 Gp84 C-terminal" evidence="1">
    <location>
        <begin position="196"/>
        <end position="277"/>
    </location>
</feature>
<evidence type="ECO:0000313" key="2">
    <source>
        <dbReference type="EMBL" id="MDC7788691.1"/>
    </source>
</evidence>
<dbReference type="RefSeq" id="WP_272779521.1">
    <property type="nucleotide sequence ID" value="NZ_JAQQLI010000049.1"/>
</dbReference>
<evidence type="ECO:0000259" key="1">
    <source>
        <dbReference type="Pfam" id="PF09356"/>
    </source>
</evidence>
<dbReference type="Pfam" id="PF09931">
    <property type="entry name" value="Phage_phiJL001_Gp84_N"/>
    <property type="match status" value="1"/>
</dbReference>
<reference evidence="2" key="2">
    <citation type="submission" date="2023-02" db="EMBL/GenBank/DDBJ databases">
        <authorList>
            <person name="Rayyan A."/>
            <person name="Meyer T."/>
            <person name="Kyndt J.A."/>
        </authorList>
    </citation>
    <scope>NUCLEOTIDE SEQUENCE</scope>
    <source>
        <strain evidence="2">DSM 9987</strain>
    </source>
</reference>
<comment type="caution">
    <text evidence="2">The sequence shown here is derived from an EMBL/GenBank/DDBJ whole genome shotgun (WGS) entry which is preliminary data.</text>
</comment>
<dbReference type="Pfam" id="PF09356">
    <property type="entry name" value="Phage_BR0599"/>
    <property type="match status" value="1"/>
</dbReference>
<sequence length="283" mass="29497">MRAIPAALQQKLSSGVTTLCRCWVLKRRDGVVLGFTDHDRDIVLEGTVCRAGSGLDASEATTRFGLQVDGGEVSGALADDALTEADLAAGRYDAATVETWLVDWSEPELRVLLAAATLGEVRREGAAFTAELRAPGERLAQESGRLYTAACTADLGDARCRVDLAAAAHRGSGGVAALAGTATFRASGLDGFADGRFTAGRLAFTSGANAGLDCEVKLHVADIAGVTIALWQAMPEPIAPGDAFVITAGCDKQFATCRDRFANAANFRGFPHIPGNDYVIGHA</sequence>
<dbReference type="Proteomes" id="UP001165652">
    <property type="component" value="Unassembled WGS sequence"/>
</dbReference>
<gene>
    <name evidence="2" type="ORF">PQJ73_23625</name>
</gene>